<feature type="compositionally biased region" description="Basic and acidic residues" evidence="1">
    <location>
        <begin position="42"/>
        <end position="67"/>
    </location>
</feature>
<evidence type="ECO:0000313" key="3">
    <source>
        <dbReference type="Proteomes" id="UP000324222"/>
    </source>
</evidence>
<accession>A0A5B7IXQ9</accession>
<dbReference type="AlphaFoldDB" id="A0A5B7IXQ9"/>
<name>A0A5B7IXQ9_PORTR</name>
<protein>
    <submittedName>
        <fullName evidence="2">Uncharacterized protein</fullName>
    </submittedName>
</protein>
<gene>
    <name evidence="2" type="ORF">E2C01_080180</name>
</gene>
<dbReference type="EMBL" id="VSRR010068382">
    <property type="protein sequence ID" value="MPC85408.1"/>
    <property type="molecule type" value="Genomic_DNA"/>
</dbReference>
<evidence type="ECO:0000256" key="1">
    <source>
        <dbReference type="SAM" id="MobiDB-lite"/>
    </source>
</evidence>
<organism evidence="2 3">
    <name type="scientific">Portunus trituberculatus</name>
    <name type="common">Swimming crab</name>
    <name type="synonym">Neptunus trituberculatus</name>
    <dbReference type="NCBI Taxonomy" id="210409"/>
    <lineage>
        <taxon>Eukaryota</taxon>
        <taxon>Metazoa</taxon>
        <taxon>Ecdysozoa</taxon>
        <taxon>Arthropoda</taxon>
        <taxon>Crustacea</taxon>
        <taxon>Multicrustacea</taxon>
        <taxon>Malacostraca</taxon>
        <taxon>Eumalacostraca</taxon>
        <taxon>Eucarida</taxon>
        <taxon>Decapoda</taxon>
        <taxon>Pleocyemata</taxon>
        <taxon>Brachyura</taxon>
        <taxon>Eubrachyura</taxon>
        <taxon>Portunoidea</taxon>
        <taxon>Portunidae</taxon>
        <taxon>Portuninae</taxon>
        <taxon>Portunus</taxon>
    </lineage>
</organism>
<reference evidence="2 3" key="1">
    <citation type="submission" date="2019-05" db="EMBL/GenBank/DDBJ databases">
        <title>Another draft genome of Portunus trituberculatus and its Hox gene families provides insights of decapod evolution.</title>
        <authorList>
            <person name="Jeong J.-H."/>
            <person name="Song I."/>
            <person name="Kim S."/>
            <person name="Choi T."/>
            <person name="Kim D."/>
            <person name="Ryu S."/>
            <person name="Kim W."/>
        </authorList>
    </citation>
    <scope>NUCLEOTIDE SEQUENCE [LARGE SCALE GENOMIC DNA]</scope>
    <source>
        <tissue evidence="2">Muscle</tissue>
    </source>
</reference>
<sequence length="67" mass="7656">MNKSPILAHPCLLPSSCGMTRQVSLEHCDGNSIGGHLLWRRGRADGRKRKEADRKRREEQEREESGK</sequence>
<feature type="region of interest" description="Disordered" evidence="1">
    <location>
        <begin position="32"/>
        <end position="67"/>
    </location>
</feature>
<evidence type="ECO:0000313" key="2">
    <source>
        <dbReference type="EMBL" id="MPC85408.1"/>
    </source>
</evidence>
<keyword evidence="3" id="KW-1185">Reference proteome</keyword>
<dbReference type="Proteomes" id="UP000324222">
    <property type="component" value="Unassembled WGS sequence"/>
</dbReference>
<proteinExistence type="predicted"/>
<comment type="caution">
    <text evidence="2">The sequence shown here is derived from an EMBL/GenBank/DDBJ whole genome shotgun (WGS) entry which is preliminary data.</text>
</comment>